<dbReference type="EMBL" id="JH002567">
    <property type="protein sequence ID" value="EGW15074.1"/>
    <property type="molecule type" value="Genomic_DNA"/>
</dbReference>
<comment type="similarity">
    <text evidence="1">Belongs to the KRTAP type 3 family.</text>
</comment>
<sequence>MACCATSFCGFPTCSTGGICGSSCCQPSCCEGGYGYGIGGGIGYGIGGGIGCGQEGGFGGVSYRIRWCRPDCRVEGTCLPPCCVVSSTPPTCCQLHHAQASCCRPSYCGHPTPPKAMACCVARCCSVPTGPATTICSSDKSCRCGVCLPSTCPHEISLLQPTCCDPCPPPCCQPEVYVPTCWLLNSCHPTPGLSGINLTTYVQPGCESPCEPCC</sequence>
<evidence type="ECO:0000256" key="1">
    <source>
        <dbReference type="ARBA" id="ARBA00005681"/>
    </source>
</evidence>
<dbReference type="InterPro" id="IPR007659">
    <property type="entry name" value="Keratin_matx"/>
</dbReference>
<dbReference type="GO" id="GO:0005198">
    <property type="term" value="F:structural molecule activity"/>
    <property type="evidence" value="ECO:0007669"/>
    <property type="project" value="InterPro"/>
</dbReference>
<evidence type="ECO:0000313" key="5">
    <source>
        <dbReference type="Proteomes" id="UP000001075"/>
    </source>
</evidence>
<dbReference type="PaxDb" id="10029-XP_007613527.1"/>
<dbReference type="PANTHER" id="PTHR23260">
    <property type="entry name" value="KERATIN ASSOCIATED PROTEIN 3-3-RELATED"/>
    <property type="match status" value="1"/>
</dbReference>
<dbReference type="GO" id="GO:0005829">
    <property type="term" value="C:cytosol"/>
    <property type="evidence" value="ECO:0007669"/>
    <property type="project" value="UniProtKB-ARBA"/>
</dbReference>
<name>G3IGG6_CRIGR</name>
<proteinExistence type="inferred from homology"/>
<dbReference type="Pfam" id="PF04579">
    <property type="entry name" value="Keratin_matx"/>
    <property type="match status" value="1"/>
</dbReference>
<keyword evidence="2" id="KW-0677">Repeat</keyword>
<dbReference type="Pfam" id="PF01500">
    <property type="entry name" value="Keratin_B2"/>
    <property type="match status" value="1"/>
</dbReference>
<gene>
    <name evidence="4" type="ORF">I79_022879</name>
</gene>
<organism evidence="4 5">
    <name type="scientific">Cricetulus griseus</name>
    <name type="common">Chinese hamster</name>
    <name type="synonym">Cricetulus barabensis griseus</name>
    <dbReference type="NCBI Taxonomy" id="10029"/>
    <lineage>
        <taxon>Eukaryota</taxon>
        <taxon>Metazoa</taxon>
        <taxon>Chordata</taxon>
        <taxon>Craniata</taxon>
        <taxon>Vertebrata</taxon>
        <taxon>Euteleostomi</taxon>
        <taxon>Mammalia</taxon>
        <taxon>Eutheria</taxon>
        <taxon>Euarchontoglires</taxon>
        <taxon>Glires</taxon>
        <taxon>Rodentia</taxon>
        <taxon>Myomorpha</taxon>
        <taxon>Muroidea</taxon>
        <taxon>Cricetidae</taxon>
        <taxon>Cricetinae</taxon>
        <taxon>Cricetulus</taxon>
    </lineage>
</organism>
<evidence type="ECO:0000256" key="3">
    <source>
        <dbReference type="ARBA" id="ARBA00022744"/>
    </source>
</evidence>
<dbReference type="eggNOG" id="KOG4726">
    <property type="taxonomic scope" value="Eukaryota"/>
</dbReference>
<protein>
    <submittedName>
        <fullName evidence="4">Keratin-associated protein 3-1</fullName>
    </submittedName>
</protein>
<dbReference type="PANTHER" id="PTHR23260:SF3">
    <property type="entry name" value="KERATIN-ASSOCIATED PROTEIN 3-1"/>
    <property type="match status" value="1"/>
</dbReference>
<dbReference type="Proteomes" id="UP000001075">
    <property type="component" value="Unassembled WGS sequence"/>
</dbReference>
<dbReference type="GlyGen" id="G3IGG6">
    <property type="glycosylation" value="1 site"/>
</dbReference>
<dbReference type="AlphaFoldDB" id="G3IGG6"/>
<reference evidence="5" key="1">
    <citation type="journal article" date="2011" name="Nat. Biotechnol.">
        <title>The genomic sequence of the Chinese hamster ovary (CHO)-K1 cell line.</title>
        <authorList>
            <person name="Xu X."/>
            <person name="Nagarajan H."/>
            <person name="Lewis N.E."/>
            <person name="Pan S."/>
            <person name="Cai Z."/>
            <person name="Liu X."/>
            <person name="Chen W."/>
            <person name="Xie M."/>
            <person name="Wang W."/>
            <person name="Hammond S."/>
            <person name="Andersen M.R."/>
            <person name="Neff N."/>
            <person name="Passarelli B."/>
            <person name="Koh W."/>
            <person name="Fan H.C."/>
            <person name="Wang J."/>
            <person name="Gui Y."/>
            <person name="Lee K.H."/>
            <person name="Betenbaugh M.J."/>
            <person name="Quake S.R."/>
            <person name="Famili I."/>
            <person name="Palsson B.O."/>
            <person name="Wang J."/>
        </authorList>
    </citation>
    <scope>NUCLEOTIDE SEQUENCE [LARGE SCALE GENOMIC DNA]</scope>
    <source>
        <strain evidence="5">CHO K1 cell line</strain>
    </source>
</reference>
<evidence type="ECO:0000313" key="4">
    <source>
        <dbReference type="EMBL" id="EGW15074.1"/>
    </source>
</evidence>
<evidence type="ECO:0000256" key="2">
    <source>
        <dbReference type="ARBA" id="ARBA00022737"/>
    </source>
</evidence>
<accession>G3IGG6</accession>
<dbReference type="GO" id="GO:0045095">
    <property type="term" value="C:keratin filament"/>
    <property type="evidence" value="ECO:0007669"/>
    <property type="project" value="InterPro"/>
</dbReference>
<dbReference type="InterPro" id="IPR002494">
    <property type="entry name" value="KAP"/>
</dbReference>
<dbReference type="STRING" id="10029.G3IGG6"/>
<dbReference type="InParanoid" id="G3IGG6"/>
<keyword evidence="3" id="KW-0416">Keratin</keyword>